<evidence type="ECO:0000313" key="2">
    <source>
        <dbReference type="Proteomes" id="UP000694392"/>
    </source>
</evidence>
<dbReference type="Proteomes" id="UP000694392">
    <property type="component" value="Unplaced"/>
</dbReference>
<proteinExistence type="predicted"/>
<reference evidence="1" key="2">
    <citation type="submission" date="2025-09" db="UniProtKB">
        <authorList>
            <consortium name="Ensembl"/>
        </authorList>
    </citation>
    <scope>IDENTIFICATION</scope>
</reference>
<reference evidence="1" key="1">
    <citation type="submission" date="2025-08" db="UniProtKB">
        <authorList>
            <consortium name="Ensembl"/>
        </authorList>
    </citation>
    <scope>IDENTIFICATION</scope>
</reference>
<name>A0A8D0GKL8_SPHPU</name>
<sequence length="53" mass="6159">MRGQWFIDGTWQPLEEEESNLIEQVHLSCFKGQQMQEDFDMEVSKPVDGKEGA</sequence>
<organism evidence="1 2">
    <name type="scientific">Sphenodon punctatus</name>
    <name type="common">Tuatara</name>
    <name type="synonym">Hatteria punctata</name>
    <dbReference type="NCBI Taxonomy" id="8508"/>
    <lineage>
        <taxon>Eukaryota</taxon>
        <taxon>Metazoa</taxon>
        <taxon>Chordata</taxon>
        <taxon>Craniata</taxon>
        <taxon>Vertebrata</taxon>
        <taxon>Euteleostomi</taxon>
        <taxon>Lepidosauria</taxon>
        <taxon>Sphenodontia</taxon>
        <taxon>Sphenodontidae</taxon>
        <taxon>Sphenodon</taxon>
    </lineage>
</organism>
<accession>A0A8D0GKL8</accession>
<keyword evidence="2" id="KW-1185">Reference proteome</keyword>
<evidence type="ECO:0000313" key="1">
    <source>
        <dbReference type="Ensembl" id="ENSSPUP00000006714.1"/>
    </source>
</evidence>
<dbReference type="AlphaFoldDB" id="A0A8D0GKL8"/>
<protein>
    <submittedName>
        <fullName evidence="1">Uncharacterized protein</fullName>
    </submittedName>
</protein>
<dbReference type="Ensembl" id="ENSSPUT00000007140.1">
    <property type="protein sequence ID" value="ENSSPUP00000006714.1"/>
    <property type="gene ID" value="ENSSPUG00000005170.1"/>
</dbReference>